<dbReference type="Proteomes" id="UP001321047">
    <property type="component" value="Unassembled WGS sequence"/>
</dbReference>
<evidence type="ECO:0000256" key="1">
    <source>
        <dbReference type="SAM" id="Phobius"/>
    </source>
</evidence>
<evidence type="ECO:0000313" key="2">
    <source>
        <dbReference type="EMBL" id="MCU4753705.1"/>
    </source>
</evidence>
<name>A0AAP2ZBW8_9EURY</name>
<organism evidence="2 3">
    <name type="scientific">Natronosalvus hydrolyticus</name>
    <dbReference type="NCBI Taxonomy" id="2979988"/>
    <lineage>
        <taxon>Archaea</taxon>
        <taxon>Methanobacteriati</taxon>
        <taxon>Methanobacteriota</taxon>
        <taxon>Stenosarchaea group</taxon>
        <taxon>Halobacteria</taxon>
        <taxon>Halobacteriales</taxon>
        <taxon>Natrialbaceae</taxon>
        <taxon>Natronosalvus</taxon>
    </lineage>
</organism>
<sequence>MRPNLSPLGILGVLLVGAGIALIASQNVLIAAGLALLLAGAALVVKSIISGMLSSWGMM</sequence>
<dbReference type="EMBL" id="JAOPJZ010000021">
    <property type="protein sequence ID" value="MCU4753705.1"/>
    <property type="molecule type" value="Genomic_DNA"/>
</dbReference>
<dbReference type="RefSeq" id="WP_342810015.1">
    <property type="nucleotide sequence ID" value="NZ_JAOPJZ010000021.1"/>
</dbReference>
<keyword evidence="3" id="KW-1185">Reference proteome</keyword>
<keyword evidence="1" id="KW-0812">Transmembrane</keyword>
<keyword evidence="1" id="KW-0472">Membrane</keyword>
<protein>
    <submittedName>
        <fullName evidence="2">Uncharacterized protein</fullName>
    </submittedName>
</protein>
<dbReference type="AlphaFoldDB" id="A0AAP2ZBW8"/>
<comment type="caution">
    <text evidence="2">The sequence shown here is derived from an EMBL/GenBank/DDBJ whole genome shotgun (WGS) entry which is preliminary data.</text>
</comment>
<gene>
    <name evidence="2" type="ORF">OB919_17240</name>
</gene>
<accession>A0AAP2ZBW8</accession>
<dbReference type="Pfam" id="PF24282">
    <property type="entry name" value="DUF7470"/>
    <property type="match status" value="1"/>
</dbReference>
<dbReference type="InterPro" id="IPR055893">
    <property type="entry name" value="DUF7470"/>
</dbReference>
<reference evidence="2 3" key="1">
    <citation type="submission" date="2022-09" db="EMBL/GenBank/DDBJ databases">
        <title>Enrichment on poylsaccharides allowed isolation of novel metabolic and taxonomic groups of Haloarchaea.</title>
        <authorList>
            <person name="Sorokin D.Y."/>
            <person name="Elcheninov A.G."/>
            <person name="Khizhniak T.V."/>
            <person name="Kolganova T.V."/>
            <person name="Kublanov I.V."/>
        </authorList>
    </citation>
    <scope>NUCLEOTIDE SEQUENCE [LARGE SCALE GENOMIC DNA]</scope>
    <source>
        <strain evidence="2 3">AArc-curdl1</strain>
    </source>
</reference>
<proteinExistence type="predicted"/>
<evidence type="ECO:0000313" key="3">
    <source>
        <dbReference type="Proteomes" id="UP001321047"/>
    </source>
</evidence>
<keyword evidence="1" id="KW-1133">Transmembrane helix</keyword>
<feature type="transmembrane region" description="Helical" evidence="1">
    <location>
        <begin position="7"/>
        <end position="24"/>
    </location>
</feature>
<feature type="transmembrane region" description="Helical" evidence="1">
    <location>
        <begin position="30"/>
        <end position="49"/>
    </location>
</feature>